<dbReference type="Proteomes" id="UP000515369">
    <property type="component" value="Chromosome"/>
</dbReference>
<dbReference type="KEGG" id="sfol:H3H32_11230"/>
<evidence type="ECO:0000313" key="2">
    <source>
        <dbReference type="Proteomes" id="UP000515369"/>
    </source>
</evidence>
<protein>
    <submittedName>
        <fullName evidence="1">ASCH domain-containing protein</fullName>
    </submittedName>
</protein>
<dbReference type="RefSeq" id="WP_182462784.1">
    <property type="nucleotide sequence ID" value="NZ_CP059732.1"/>
</dbReference>
<reference evidence="1 2" key="1">
    <citation type="submission" date="2020-07" db="EMBL/GenBank/DDBJ databases">
        <title>Spirosoma foliorum sp. nov., isolated from the leaves on the Nejang mountain Korea, Republic of.</title>
        <authorList>
            <person name="Ho H."/>
            <person name="Lee Y.-J."/>
            <person name="Nurcahyanto D.-A."/>
            <person name="Kim S.-G."/>
        </authorList>
    </citation>
    <scope>NUCLEOTIDE SEQUENCE [LARGE SCALE GENOMIC DNA]</scope>
    <source>
        <strain evidence="1 2">PL0136</strain>
    </source>
</reference>
<accession>A0A7G5H2S2</accession>
<dbReference type="InterPro" id="IPR015947">
    <property type="entry name" value="PUA-like_sf"/>
</dbReference>
<dbReference type="AlphaFoldDB" id="A0A7G5H2S2"/>
<evidence type="ECO:0000313" key="1">
    <source>
        <dbReference type="EMBL" id="QMW05414.1"/>
    </source>
</evidence>
<name>A0A7G5H2S2_9BACT</name>
<dbReference type="EMBL" id="CP059732">
    <property type="protein sequence ID" value="QMW05414.1"/>
    <property type="molecule type" value="Genomic_DNA"/>
</dbReference>
<gene>
    <name evidence="1" type="ORF">H3H32_11230</name>
</gene>
<proteinExistence type="predicted"/>
<dbReference type="SUPFAM" id="SSF88697">
    <property type="entry name" value="PUA domain-like"/>
    <property type="match status" value="1"/>
</dbReference>
<keyword evidence="2" id="KW-1185">Reference proteome</keyword>
<sequence length="177" mass="20578">MTRSTNQLFISYHHELSQRGKLITVLHNNLHSNNFWSTRIEQLTQDQSIKIHLGIFVEPFLQYIFEGRKTVESRFSINKTAPYDKVNVGDVLLLKRSGGPIIGLCQISQIWSYQLTPSLFKQIQRTFSSALCVEGSDFWQRKKESQYATLMAIDEIACLDSYLYIDKRDRRGWVILG</sequence>
<organism evidence="1 2">
    <name type="scientific">Spirosoma foliorum</name>
    <dbReference type="NCBI Taxonomy" id="2710596"/>
    <lineage>
        <taxon>Bacteria</taxon>
        <taxon>Pseudomonadati</taxon>
        <taxon>Bacteroidota</taxon>
        <taxon>Cytophagia</taxon>
        <taxon>Cytophagales</taxon>
        <taxon>Cytophagaceae</taxon>
        <taxon>Spirosoma</taxon>
    </lineage>
</organism>